<evidence type="ECO:0000256" key="6">
    <source>
        <dbReference type="PROSITE-ProRule" id="PRU10007"/>
    </source>
</evidence>
<evidence type="ECO:0000313" key="9">
    <source>
        <dbReference type="EMBL" id="TRD15675.1"/>
    </source>
</evidence>
<dbReference type="InterPro" id="IPR016163">
    <property type="entry name" value="Ald_DH_C"/>
</dbReference>
<proteinExistence type="inferred from homology"/>
<keyword evidence="10" id="KW-1185">Reference proteome</keyword>
<dbReference type="PROSITE" id="PS00687">
    <property type="entry name" value="ALDEHYDE_DEHYDR_GLU"/>
    <property type="match status" value="1"/>
</dbReference>
<evidence type="ECO:0000256" key="4">
    <source>
        <dbReference type="PIRNR" id="PIRNR036492"/>
    </source>
</evidence>
<reference evidence="9 10" key="1">
    <citation type="submission" date="2019-06" db="EMBL/GenBank/DDBJ databases">
        <title>Paenimaribius caenipelagi gen. nov., sp. nov., isolated from a tidal flat.</title>
        <authorList>
            <person name="Yoon J.-H."/>
        </authorList>
    </citation>
    <scope>NUCLEOTIDE SEQUENCE [LARGE SCALE GENOMIC DNA]</scope>
    <source>
        <strain evidence="9 10">JBTF-M29</strain>
    </source>
</reference>
<evidence type="ECO:0000256" key="5">
    <source>
        <dbReference type="PIRSR" id="PIRSR036492-1"/>
    </source>
</evidence>
<dbReference type="InterPro" id="IPR029510">
    <property type="entry name" value="Ald_DH_CS_GLU"/>
</dbReference>
<keyword evidence="3" id="KW-0520">NAD</keyword>
<feature type="domain" description="Aldehyde dehydrogenase" evidence="8">
    <location>
        <begin position="11"/>
        <end position="449"/>
    </location>
</feature>
<comment type="caution">
    <text evidence="9">The sequence shown here is derived from an EMBL/GenBank/DDBJ whole genome shotgun (WGS) entry which is preliminary data.</text>
</comment>
<dbReference type="InterPro" id="IPR015590">
    <property type="entry name" value="Aldehyde_DH_dom"/>
</dbReference>
<dbReference type="SUPFAM" id="SSF53720">
    <property type="entry name" value="ALDH-like"/>
    <property type="match status" value="1"/>
</dbReference>
<dbReference type="AlphaFoldDB" id="A0A547PNI6"/>
<name>A0A547PNI6_9RHOB</name>
<feature type="active site" evidence="5 6">
    <location>
        <position position="225"/>
    </location>
</feature>
<dbReference type="GO" id="GO:0006081">
    <property type="term" value="P:aldehyde metabolic process"/>
    <property type="evidence" value="ECO:0007669"/>
    <property type="project" value="InterPro"/>
</dbReference>
<dbReference type="Gene3D" id="3.40.605.10">
    <property type="entry name" value="Aldehyde Dehydrogenase, Chain A, domain 1"/>
    <property type="match status" value="1"/>
</dbReference>
<dbReference type="PIRSF" id="PIRSF036492">
    <property type="entry name" value="ALDH"/>
    <property type="match status" value="1"/>
</dbReference>
<gene>
    <name evidence="9" type="ORF">FEV53_15440</name>
</gene>
<dbReference type="Gene3D" id="3.40.309.10">
    <property type="entry name" value="Aldehyde Dehydrogenase, Chain A, domain 2"/>
    <property type="match status" value="1"/>
</dbReference>
<dbReference type="RefSeq" id="WP_142835693.1">
    <property type="nucleotide sequence ID" value="NZ_VFSV01000036.1"/>
</dbReference>
<organism evidence="9 10">
    <name type="scientific">Palleronia caenipelagi</name>
    <dbReference type="NCBI Taxonomy" id="2489174"/>
    <lineage>
        <taxon>Bacteria</taxon>
        <taxon>Pseudomonadati</taxon>
        <taxon>Pseudomonadota</taxon>
        <taxon>Alphaproteobacteria</taxon>
        <taxon>Rhodobacterales</taxon>
        <taxon>Roseobacteraceae</taxon>
        <taxon>Palleronia</taxon>
    </lineage>
</organism>
<evidence type="ECO:0000256" key="3">
    <source>
        <dbReference type="ARBA" id="ARBA00023027"/>
    </source>
</evidence>
<evidence type="ECO:0000256" key="7">
    <source>
        <dbReference type="RuleBase" id="RU003345"/>
    </source>
</evidence>
<accession>A0A547PNI6</accession>
<dbReference type="InterPro" id="IPR016160">
    <property type="entry name" value="Ald_DH_CS_CYS"/>
</dbReference>
<dbReference type="Pfam" id="PF00171">
    <property type="entry name" value="Aldedh"/>
    <property type="match status" value="1"/>
</dbReference>
<evidence type="ECO:0000259" key="8">
    <source>
        <dbReference type="Pfam" id="PF00171"/>
    </source>
</evidence>
<dbReference type="EMBL" id="VFSV01000036">
    <property type="protein sequence ID" value="TRD15675.1"/>
    <property type="molecule type" value="Genomic_DNA"/>
</dbReference>
<dbReference type="PANTHER" id="PTHR43570">
    <property type="entry name" value="ALDEHYDE DEHYDROGENASE"/>
    <property type="match status" value="1"/>
</dbReference>
<dbReference type="PROSITE" id="PS00070">
    <property type="entry name" value="ALDEHYDE_DEHYDR_CYS"/>
    <property type="match status" value="1"/>
</dbReference>
<dbReference type="PANTHER" id="PTHR43570:SF20">
    <property type="entry name" value="ALDEHYDE DEHYDROGENASE ALDX-RELATED"/>
    <property type="match status" value="1"/>
</dbReference>
<comment type="similarity">
    <text evidence="1 4 7">Belongs to the aldehyde dehydrogenase family.</text>
</comment>
<evidence type="ECO:0000313" key="10">
    <source>
        <dbReference type="Proteomes" id="UP000318590"/>
    </source>
</evidence>
<dbReference type="GO" id="GO:0005737">
    <property type="term" value="C:cytoplasm"/>
    <property type="evidence" value="ECO:0007669"/>
    <property type="project" value="TreeGrafter"/>
</dbReference>
<dbReference type="InterPro" id="IPR016162">
    <property type="entry name" value="Ald_DH_N"/>
</dbReference>
<evidence type="ECO:0000256" key="2">
    <source>
        <dbReference type="ARBA" id="ARBA00023002"/>
    </source>
</evidence>
<dbReference type="CDD" id="cd07133">
    <property type="entry name" value="ALDH_CALDH_CalB"/>
    <property type="match status" value="1"/>
</dbReference>
<keyword evidence="2 4" id="KW-0560">Oxidoreductase</keyword>
<sequence>MKDTLETERSAATTKDEMRRRFDRMHAETRSGAVVSAEQRLDRLDRLRKMLVDNEKAFVEAISNDFGHRSTHESRMLDIVLTLNAIRASTKGLRKWMKPSRRHVDLPFKPGKNWVRYEPLGVIGIMSPWNYPLFLSLGPLVDVLAAGNRAMLKPSSQTARTSALLAELIAQTFDESEVTVVTGDHDISDAFSDLPFDHLVFTGSEAIRKRIMSSAAKNLTPVTLELGGKSPVIVAGDFDVKDAARSISFGKYLNSGQTCIAPDYALVPREKVEEFAKAMIDHANEKYPNAATNDDYTSIISQKAFDRLTGALEKARRGGARVMQVADDGSAAGRRKIPPTVVLDAPEKSELLTKEIFGPILPVLPYDSLDEVARYINDRPRPLALYAFSNDQSVLDGIMDRSISGGVTLNATMIHPTQESMAFGGVGSSGIGGYHGHEGFKRFSHARSVHKIGFINGLEKLGPPWGDLADRAIKFLKNRS</sequence>
<dbReference type="GO" id="GO:0004029">
    <property type="term" value="F:aldehyde dehydrogenase (NAD+) activity"/>
    <property type="evidence" value="ECO:0007669"/>
    <property type="project" value="TreeGrafter"/>
</dbReference>
<dbReference type="OrthoDB" id="9812625at2"/>
<evidence type="ECO:0000256" key="1">
    <source>
        <dbReference type="ARBA" id="ARBA00009986"/>
    </source>
</evidence>
<dbReference type="Proteomes" id="UP000318590">
    <property type="component" value="Unassembled WGS sequence"/>
</dbReference>
<dbReference type="InterPro" id="IPR016161">
    <property type="entry name" value="Ald_DH/histidinol_DH"/>
</dbReference>
<dbReference type="InterPro" id="IPR012394">
    <property type="entry name" value="Aldehyde_DH_NAD(P)"/>
</dbReference>
<protein>
    <recommendedName>
        <fullName evidence="4">Aldehyde dehydrogenase</fullName>
    </recommendedName>
</protein>
<feature type="active site" evidence="5">
    <location>
        <position position="259"/>
    </location>
</feature>